<reference evidence="2" key="2">
    <citation type="submission" date="2021-03" db="UniProtKB">
        <authorList>
            <consortium name="EnsemblPlants"/>
        </authorList>
    </citation>
    <scope>IDENTIFICATION</scope>
</reference>
<dbReference type="PANTHER" id="PTHR35098:SF11">
    <property type="entry name" value="NODULIN-RELATED PROTEIN 1-LIKE"/>
    <property type="match status" value="1"/>
</dbReference>
<dbReference type="AlphaFoldDB" id="A0A803KVS2"/>
<name>A0A803KVS2_CHEQI</name>
<dbReference type="GO" id="GO:0009408">
    <property type="term" value="P:response to heat"/>
    <property type="evidence" value="ECO:0007669"/>
    <property type="project" value="InterPro"/>
</dbReference>
<dbReference type="PANTHER" id="PTHR35098">
    <property type="entry name" value="EXPRESSED PROTEIN"/>
    <property type="match status" value="1"/>
</dbReference>
<keyword evidence="3" id="KW-1185">Reference proteome</keyword>
<dbReference type="OMA" id="HEYGSAN"/>
<evidence type="ECO:0000256" key="1">
    <source>
        <dbReference type="SAM" id="MobiDB-lite"/>
    </source>
</evidence>
<accession>A0A803KVS2</accession>
<protein>
    <submittedName>
        <fullName evidence="2">Uncharacterized protein</fullName>
    </submittedName>
</protein>
<evidence type="ECO:0000313" key="2">
    <source>
        <dbReference type="EnsemblPlants" id="AUR62003130-RA:cds"/>
    </source>
</evidence>
<proteinExistence type="predicted"/>
<organism evidence="2 3">
    <name type="scientific">Chenopodium quinoa</name>
    <name type="common">Quinoa</name>
    <dbReference type="NCBI Taxonomy" id="63459"/>
    <lineage>
        <taxon>Eukaryota</taxon>
        <taxon>Viridiplantae</taxon>
        <taxon>Streptophyta</taxon>
        <taxon>Embryophyta</taxon>
        <taxon>Tracheophyta</taxon>
        <taxon>Spermatophyta</taxon>
        <taxon>Magnoliopsida</taxon>
        <taxon>eudicotyledons</taxon>
        <taxon>Gunneridae</taxon>
        <taxon>Pentapetalae</taxon>
        <taxon>Caryophyllales</taxon>
        <taxon>Chenopodiaceae</taxon>
        <taxon>Chenopodioideae</taxon>
        <taxon>Atripliceae</taxon>
        <taxon>Chenopodium</taxon>
    </lineage>
</organism>
<reference evidence="2" key="1">
    <citation type="journal article" date="2017" name="Nature">
        <title>The genome of Chenopodium quinoa.</title>
        <authorList>
            <person name="Jarvis D.E."/>
            <person name="Ho Y.S."/>
            <person name="Lightfoot D.J."/>
            <person name="Schmoeckel S.M."/>
            <person name="Li B."/>
            <person name="Borm T.J.A."/>
            <person name="Ohyanagi H."/>
            <person name="Mineta K."/>
            <person name="Michell C.T."/>
            <person name="Saber N."/>
            <person name="Kharbatia N.M."/>
            <person name="Rupper R.R."/>
            <person name="Sharp A.R."/>
            <person name="Dally N."/>
            <person name="Boughton B.A."/>
            <person name="Woo Y.H."/>
            <person name="Gao G."/>
            <person name="Schijlen E.G.W.M."/>
            <person name="Guo X."/>
            <person name="Momin A.A."/>
            <person name="Negrao S."/>
            <person name="Al-Babili S."/>
            <person name="Gehring C."/>
            <person name="Roessner U."/>
            <person name="Jung C."/>
            <person name="Murphy K."/>
            <person name="Arold S.T."/>
            <person name="Gojobori T."/>
            <person name="van der Linden C.G."/>
            <person name="van Loo E.N."/>
            <person name="Jellen E.N."/>
            <person name="Maughan P.J."/>
            <person name="Tester M."/>
        </authorList>
    </citation>
    <scope>NUCLEOTIDE SEQUENCE [LARGE SCALE GENOMIC DNA]</scope>
    <source>
        <strain evidence="2">cv. PI 614886</strain>
    </source>
</reference>
<dbReference type="GO" id="GO:0010115">
    <property type="term" value="P:regulation of abscisic acid biosynthetic process"/>
    <property type="evidence" value="ECO:0007669"/>
    <property type="project" value="InterPro"/>
</dbReference>
<evidence type="ECO:0000313" key="3">
    <source>
        <dbReference type="Proteomes" id="UP000596660"/>
    </source>
</evidence>
<dbReference type="Proteomes" id="UP000596660">
    <property type="component" value="Unplaced"/>
</dbReference>
<sequence length="184" mass="18287">MAEETPKSQTPSELMASAKVQVSGAATDVINAAKTYGKPDGDSGVGHYVGKAEDYLHQLHSPSDQPEKAESVVTAEGAEKKAAESVVVAAEGAEKKAAESVVVAAEGAEKKAAESVVVAAEGAEKKAAESVVVAEGAEKKAAESVVVAAEGAEKKAESAAAAAEGGEKNGGVGGLINKAKGLFK</sequence>
<dbReference type="Gramene" id="AUR62003130-RA">
    <property type="protein sequence ID" value="AUR62003130-RA:cds"/>
    <property type="gene ID" value="AUR62003130"/>
</dbReference>
<feature type="region of interest" description="Disordered" evidence="1">
    <location>
        <begin position="159"/>
        <end position="184"/>
    </location>
</feature>
<dbReference type="InterPro" id="IPR040294">
    <property type="entry name" value="Nodulin-rel_1/2"/>
</dbReference>
<dbReference type="EnsemblPlants" id="AUR62003130-RA">
    <property type="protein sequence ID" value="AUR62003130-RA:cds"/>
    <property type="gene ID" value="AUR62003130"/>
</dbReference>